<comment type="subcellular location">
    <subcellularLocation>
        <location evidence="1 8">Cell outer membrane</location>
        <topology evidence="1 8">Multi-pass membrane protein</topology>
    </subcellularLocation>
</comment>
<comment type="similarity">
    <text evidence="8">Belongs to the TonB-dependent receptor family.</text>
</comment>
<keyword evidence="6 8" id="KW-0472">Membrane</keyword>
<evidence type="ECO:0000259" key="10">
    <source>
        <dbReference type="Pfam" id="PF14905"/>
    </source>
</evidence>
<dbReference type="InterPro" id="IPR041700">
    <property type="entry name" value="OMP_b-brl_3"/>
</dbReference>
<dbReference type="RefSeq" id="WP_146790691.1">
    <property type="nucleotide sequence ID" value="NZ_BAABIO010000003.1"/>
</dbReference>
<gene>
    <name evidence="11" type="ORF">FSB75_18950</name>
</gene>
<feature type="domain" description="Outer membrane protein beta-barrel" evidence="10">
    <location>
        <begin position="446"/>
        <end position="597"/>
    </location>
</feature>
<dbReference type="Proteomes" id="UP000321204">
    <property type="component" value="Chromosome"/>
</dbReference>
<dbReference type="InterPro" id="IPR036942">
    <property type="entry name" value="Beta-barrel_TonB_sf"/>
</dbReference>
<dbReference type="AlphaFoldDB" id="A0A5B8UMN6"/>
<dbReference type="InterPro" id="IPR039426">
    <property type="entry name" value="TonB-dep_rcpt-like"/>
</dbReference>
<dbReference type="Pfam" id="PF14905">
    <property type="entry name" value="OMP_b-brl_3"/>
    <property type="match status" value="1"/>
</dbReference>
<keyword evidence="2 8" id="KW-0813">Transport</keyword>
<keyword evidence="3 8" id="KW-1134">Transmembrane beta strand</keyword>
<keyword evidence="12" id="KW-1185">Reference proteome</keyword>
<accession>A0A5B8UMN6</accession>
<reference evidence="11 12" key="1">
    <citation type="journal article" date="2015" name="Int. J. Syst. Evol. Microbiol.">
        <title>Flavisolibacter ginsenosidimutans sp. nov., with ginsenoside-converting activity isolated from soil used for cultivating ginseng.</title>
        <authorList>
            <person name="Zhao Y."/>
            <person name="Liu Q."/>
            <person name="Kang M.S."/>
            <person name="Jin F."/>
            <person name="Yu H."/>
            <person name="Im W.T."/>
        </authorList>
    </citation>
    <scope>NUCLEOTIDE SEQUENCE [LARGE SCALE GENOMIC DNA]</scope>
    <source>
        <strain evidence="11 12">Gsoil 636</strain>
    </source>
</reference>
<evidence type="ECO:0000313" key="12">
    <source>
        <dbReference type="Proteomes" id="UP000321204"/>
    </source>
</evidence>
<keyword evidence="5" id="KW-0732">Signal</keyword>
<feature type="domain" description="TonB-dependent receptor plug" evidence="9">
    <location>
        <begin position="59"/>
        <end position="168"/>
    </location>
</feature>
<dbReference type="Gene3D" id="2.40.170.20">
    <property type="entry name" value="TonB-dependent receptor, beta-barrel domain"/>
    <property type="match status" value="1"/>
</dbReference>
<evidence type="ECO:0000256" key="2">
    <source>
        <dbReference type="ARBA" id="ARBA00022448"/>
    </source>
</evidence>
<dbReference type="GO" id="GO:0009279">
    <property type="term" value="C:cell outer membrane"/>
    <property type="evidence" value="ECO:0007669"/>
    <property type="project" value="UniProtKB-SubCell"/>
</dbReference>
<dbReference type="OrthoDB" id="9764669at2"/>
<dbReference type="KEGG" id="fgg:FSB75_18950"/>
<sequence length="640" mass="71670">MRNENKPVRLRPVLTLLFLLAAFNGYTQAVLSPKELKSLPIEDLINVEITLVSRSPEKLSEAASAIQVITNEDIRRSGATNVAEALRLAPNLQVAQLSASVWIISARGFNNVFANKLLVMIDGRTVYTPLYGGVLWEQQNVLLEDVERIEVVSGPGGTLWGANAVNGIINIVTKNTSATQGLYASVAAGTSVKDNAALRYGGKIGSKANFKIYGQHFDRDKTELSNGTKNQDAWRLTQAGFRTDWRPSAKDAFTLQGDYYDGTRKTPVANSPLNGQNILSRWTRTFTENSELALQVYFDRYYRKDAQTASYDKMNTVDADFQHRFGLGKKQSFVWGAGYRYVKDDAFFSNTAGAGIVPRFKRLDLFTAFVQDEFQLTNNLRLAAGTKFLHNEYTGWEWQPSVRMAWVKSRSTLWAAASRAVRTPSRFDVDYYLPMTLQPPNVPSVAGGPNFVSEKLYAYELGYRIQPNLLSSFSVATFYNEYRDVYSVEAKPGTLTYQIQNGSSAKSWGAELSGNYQVHKNWRLRGGYTFFAKEIGPKPGHNFNPEYLGNDVRNQALLQSILNLPKHFQFDVTARYLDGLAKTFATADVPAYWTFDARLAYAYKGFELAVVGQNLAKENHAEFGTINLPRSVYAKISARF</sequence>
<dbReference type="SUPFAM" id="SSF56935">
    <property type="entry name" value="Porins"/>
    <property type="match status" value="1"/>
</dbReference>
<dbReference type="Gene3D" id="2.170.130.10">
    <property type="entry name" value="TonB-dependent receptor, plug domain"/>
    <property type="match status" value="1"/>
</dbReference>
<dbReference type="Pfam" id="PF07715">
    <property type="entry name" value="Plug"/>
    <property type="match status" value="1"/>
</dbReference>
<protein>
    <submittedName>
        <fullName evidence="11">TonB-dependent receptor</fullName>
    </submittedName>
</protein>
<proteinExistence type="inferred from homology"/>
<keyword evidence="4 8" id="KW-0812">Transmembrane</keyword>
<dbReference type="InterPro" id="IPR037066">
    <property type="entry name" value="Plug_dom_sf"/>
</dbReference>
<dbReference type="PANTHER" id="PTHR30069">
    <property type="entry name" value="TONB-DEPENDENT OUTER MEMBRANE RECEPTOR"/>
    <property type="match status" value="1"/>
</dbReference>
<name>A0A5B8UMN6_9BACT</name>
<evidence type="ECO:0000259" key="9">
    <source>
        <dbReference type="Pfam" id="PF07715"/>
    </source>
</evidence>
<dbReference type="InterPro" id="IPR012910">
    <property type="entry name" value="Plug_dom"/>
</dbReference>
<dbReference type="GO" id="GO:0015344">
    <property type="term" value="F:siderophore uptake transmembrane transporter activity"/>
    <property type="evidence" value="ECO:0007669"/>
    <property type="project" value="TreeGrafter"/>
</dbReference>
<dbReference type="GO" id="GO:0044718">
    <property type="term" value="P:siderophore transmembrane transport"/>
    <property type="evidence" value="ECO:0007669"/>
    <property type="project" value="TreeGrafter"/>
</dbReference>
<evidence type="ECO:0000256" key="4">
    <source>
        <dbReference type="ARBA" id="ARBA00022692"/>
    </source>
</evidence>
<evidence type="ECO:0000256" key="3">
    <source>
        <dbReference type="ARBA" id="ARBA00022452"/>
    </source>
</evidence>
<evidence type="ECO:0000256" key="1">
    <source>
        <dbReference type="ARBA" id="ARBA00004571"/>
    </source>
</evidence>
<dbReference type="PANTHER" id="PTHR30069:SF29">
    <property type="entry name" value="HEMOGLOBIN AND HEMOGLOBIN-HAPTOGLOBIN-BINDING PROTEIN 1-RELATED"/>
    <property type="match status" value="1"/>
</dbReference>
<evidence type="ECO:0000256" key="8">
    <source>
        <dbReference type="PROSITE-ProRule" id="PRU01360"/>
    </source>
</evidence>
<evidence type="ECO:0000313" key="11">
    <source>
        <dbReference type="EMBL" id="QEC57894.1"/>
    </source>
</evidence>
<dbReference type="PROSITE" id="PS52016">
    <property type="entry name" value="TONB_DEPENDENT_REC_3"/>
    <property type="match status" value="1"/>
</dbReference>
<evidence type="ECO:0000256" key="6">
    <source>
        <dbReference type="ARBA" id="ARBA00023136"/>
    </source>
</evidence>
<evidence type="ECO:0000256" key="5">
    <source>
        <dbReference type="ARBA" id="ARBA00022729"/>
    </source>
</evidence>
<keyword evidence="7 8" id="KW-0998">Cell outer membrane</keyword>
<dbReference type="EMBL" id="CP042433">
    <property type="protein sequence ID" value="QEC57894.1"/>
    <property type="molecule type" value="Genomic_DNA"/>
</dbReference>
<organism evidence="11 12">
    <name type="scientific">Flavisolibacter ginsenosidimutans</name>
    <dbReference type="NCBI Taxonomy" id="661481"/>
    <lineage>
        <taxon>Bacteria</taxon>
        <taxon>Pseudomonadati</taxon>
        <taxon>Bacteroidota</taxon>
        <taxon>Chitinophagia</taxon>
        <taxon>Chitinophagales</taxon>
        <taxon>Chitinophagaceae</taxon>
        <taxon>Flavisolibacter</taxon>
    </lineage>
</organism>
<evidence type="ECO:0000256" key="7">
    <source>
        <dbReference type="ARBA" id="ARBA00023237"/>
    </source>
</evidence>
<keyword evidence="11" id="KW-0675">Receptor</keyword>